<dbReference type="AlphaFoldDB" id="A0A920BQ11"/>
<feature type="compositionally biased region" description="Low complexity" evidence="1">
    <location>
        <begin position="35"/>
        <end position="47"/>
    </location>
</feature>
<protein>
    <submittedName>
        <fullName evidence="2">Uncharacterized protein</fullName>
    </submittedName>
</protein>
<dbReference type="Proteomes" id="UP000677082">
    <property type="component" value="Unassembled WGS sequence"/>
</dbReference>
<accession>A0A920BQ11</accession>
<dbReference type="RefSeq" id="WP_213012546.1">
    <property type="nucleotide sequence ID" value="NZ_BOQN01000131.1"/>
</dbReference>
<dbReference type="EMBL" id="BOQN01000131">
    <property type="protein sequence ID" value="GIM96884.1"/>
    <property type="molecule type" value="Genomic_DNA"/>
</dbReference>
<organism evidence="2 3">
    <name type="scientific">Paractinoplanes toevensis</name>
    <dbReference type="NCBI Taxonomy" id="571911"/>
    <lineage>
        <taxon>Bacteria</taxon>
        <taxon>Bacillati</taxon>
        <taxon>Actinomycetota</taxon>
        <taxon>Actinomycetes</taxon>
        <taxon>Micromonosporales</taxon>
        <taxon>Micromonosporaceae</taxon>
        <taxon>Paractinoplanes</taxon>
    </lineage>
</organism>
<evidence type="ECO:0000313" key="3">
    <source>
        <dbReference type="Proteomes" id="UP000677082"/>
    </source>
</evidence>
<gene>
    <name evidence="2" type="ORF">Ato02nite_086770</name>
</gene>
<sequence>MPRSRPHESGDDPPDDGAGPPRPHPAAGGDAGSVARAQAWTFAAAQRGRIGESAGRGNPETTAPAPPRSGDDIELSRWENGYDNLGDEPTKFNIAANDAAHEADSAHTIDRHGPQIPLERDLSKKTIEGRIYNDTGWPNSQNGSFRWIDPSTMNRTINDYVEKNWERIRTNLAINGQHRDVFDAGHAVGEGYVNPGMYGAGPRQSQYSVTSTVRILIELAPGTDPPQPFIVTAFPTGLG</sequence>
<name>A0A920BQ11_9ACTN</name>
<keyword evidence="3" id="KW-1185">Reference proteome</keyword>
<feature type="region of interest" description="Disordered" evidence="1">
    <location>
        <begin position="1"/>
        <end position="86"/>
    </location>
</feature>
<evidence type="ECO:0000256" key="1">
    <source>
        <dbReference type="SAM" id="MobiDB-lite"/>
    </source>
</evidence>
<evidence type="ECO:0000313" key="2">
    <source>
        <dbReference type="EMBL" id="GIM96884.1"/>
    </source>
</evidence>
<feature type="compositionally biased region" description="Basic and acidic residues" evidence="1">
    <location>
        <begin position="1"/>
        <end position="10"/>
    </location>
</feature>
<reference evidence="2 3" key="1">
    <citation type="submission" date="2021-03" db="EMBL/GenBank/DDBJ databases">
        <title>Whole genome shotgun sequence of Actinoplanes toevensis NBRC 105298.</title>
        <authorList>
            <person name="Komaki H."/>
            <person name="Tamura T."/>
        </authorList>
    </citation>
    <scope>NUCLEOTIDE SEQUENCE [LARGE SCALE GENOMIC DNA]</scope>
    <source>
        <strain evidence="2 3">NBRC 105298</strain>
    </source>
</reference>
<proteinExistence type="predicted"/>
<comment type="caution">
    <text evidence="2">The sequence shown here is derived from an EMBL/GenBank/DDBJ whole genome shotgun (WGS) entry which is preliminary data.</text>
</comment>